<feature type="transmembrane region" description="Helical" evidence="1">
    <location>
        <begin position="168"/>
        <end position="189"/>
    </location>
</feature>
<dbReference type="Proteomes" id="UP001652395">
    <property type="component" value="Unassembled WGS sequence"/>
</dbReference>
<keyword evidence="1" id="KW-0472">Membrane</keyword>
<keyword evidence="1" id="KW-0812">Transmembrane</keyword>
<dbReference type="EMBL" id="JAOQJF010000005">
    <property type="protein sequence ID" value="MCU6799116.1"/>
    <property type="molecule type" value="Genomic_DNA"/>
</dbReference>
<feature type="transmembrane region" description="Helical" evidence="1">
    <location>
        <begin position="280"/>
        <end position="300"/>
    </location>
</feature>
<dbReference type="PANTHER" id="PTHR11328:SF24">
    <property type="entry name" value="MAJOR FACILITATOR SUPERFAMILY (MFS) PROFILE DOMAIN-CONTAINING PROTEIN"/>
    <property type="match status" value="1"/>
</dbReference>
<reference evidence="2 3" key="1">
    <citation type="journal article" date="2021" name="ISME Commun">
        <title>Automated analysis of genomic sequences facilitates high-throughput and comprehensive description of bacteria.</title>
        <authorList>
            <person name="Hitch T.C.A."/>
        </authorList>
    </citation>
    <scope>NUCLEOTIDE SEQUENCE [LARGE SCALE GENOMIC DNA]</scope>
    <source>
        <strain evidence="3">f_CCE</strain>
    </source>
</reference>
<feature type="transmembrane region" description="Helical" evidence="1">
    <location>
        <begin position="195"/>
        <end position="217"/>
    </location>
</feature>
<gene>
    <name evidence="2" type="ORF">OCV69_04065</name>
</gene>
<feature type="transmembrane region" description="Helical" evidence="1">
    <location>
        <begin position="238"/>
        <end position="260"/>
    </location>
</feature>
<comment type="caution">
    <text evidence="2">The sequence shown here is derived from an EMBL/GenBank/DDBJ whole genome shotgun (WGS) entry which is preliminary data.</text>
</comment>
<keyword evidence="1" id="KW-1133">Transmembrane helix</keyword>
<proteinExistence type="predicted"/>
<evidence type="ECO:0000313" key="2">
    <source>
        <dbReference type="EMBL" id="MCU6799116.1"/>
    </source>
</evidence>
<name>A0ABT2UY76_9FIRM</name>
<dbReference type="InterPro" id="IPR039672">
    <property type="entry name" value="MFS_2"/>
</dbReference>
<dbReference type="RefSeq" id="WP_158357836.1">
    <property type="nucleotide sequence ID" value="NZ_JAOQJF010000005.1"/>
</dbReference>
<evidence type="ECO:0000313" key="3">
    <source>
        <dbReference type="Proteomes" id="UP001652395"/>
    </source>
</evidence>
<feature type="transmembrane region" description="Helical" evidence="1">
    <location>
        <begin position="94"/>
        <end position="113"/>
    </location>
</feature>
<accession>A0ABT2UY76</accession>
<organism evidence="2 3">
    <name type="scientific">Alitiscatomonas aceti</name>
    <dbReference type="NCBI Taxonomy" id="2981724"/>
    <lineage>
        <taxon>Bacteria</taxon>
        <taxon>Bacillati</taxon>
        <taxon>Bacillota</taxon>
        <taxon>Clostridia</taxon>
        <taxon>Lachnospirales</taxon>
        <taxon>Lachnospiraceae</taxon>
        <taxon>Alitiscatomonas</taxon>
    </lineage>
</organism>
<feature type="transmembrane region" description="Helical" evidence="1">
    <location>
        <begin position="53"/>
        <end position="74"/>
    </location>
</feature>
<dbReference type="InterPro" id="IPR001927">
    <property type="entry name" value="Na/Gal_symport"/>
</dbReference>
<dbReference type="PANTHER" id="PTHR11328">
    <property type="entry name" value="MAJOR FACILITATOR SUPERFAMILY DOMAIN-CONTAINING PROTEIN"/>
    <property type="match status" value="1"/>
</dbReference>
<feature type="transmembrane region" description="Helical" evidence="1">
    <location>
        <begin position="430"/>
        <end position="450"/>
    </location>
</feature>
<dbReference type="InterPro" id="IPR036259">
    <property type="entry name" value="MFS_trans_sf"/>
</dbReference>
<dbReference type="NCBIfam" id="TIGR00792">
    <property type="entry name" value="gph"/>
    <property type="match status" value="1"/>
</dbReference>
<feature type="transmembrane region" description="Helical" evidence="1">
    <location>
        <begin position="390"/>
        <end position="410"/>
    </location>
</feature>
<evidence type="ECO:0000256" key="1">
    <source>
        <dbReference type="SAM" id="Phobius"/>
    </source>
</evidence>
<sequence length="468" mass="51513">MSKKKNVPADVQEDQRDRKMSKGELVSYGLGGVASTMPSQFKTAYAMNFMSDVAGLHVGAVGILNTLLIIWDAINDPIIGGIADRTNTKRWGKYRPHMIMGILLWAVIMVMLFTVPDLPETGMWIYYIVALLLYSVFYTQFTVPWQALNSAMTRDPQERNLMLTCRQYGGFIAGAVVGVITIPIVQKSADPRTGWLISVGIVCVTMIITGLCAANGAKRVDYYNSLPTPEKIHFKSQIGLVIHNRAVICAALLLGAVTLVNTMSSALSLYYLRCVVENMGLKAVFSLVSLGISLVVIPMMPAMLRKFGKIKTVFIGMFVILIQSIWLLVRREFATDFEVIGMGFVGSLGFVFANVAVLAMIPDCTDYTEWKFGTAQAGFINATITFMKKFCSSFSTMIVGVALASVGYSASETSQEVIDMIVNLKIAYPIVLMIVTVILVKLYPITPAFAKTMRAELKQRREAAKKNS</sequence>
<dbReference type="SUPFAM" id="SSF103473">
    <property type="entry name" value="MFS general substrate transporter"/>
    <property type="match status" value="1"/>
</dbReference>
<protein>
    <submittedName>
        <fullName evidence="2">Glycoside-pentoside-hexuronide (GPH):cation symporter</fullName>
    </submittedName>
</protein>
<feature type="transmembrane region" description="Helical" evidence="1">
    <location>
        <begin position="312"/>
        <end position="329"/>
    </location>
</feature>
<dbReference type="Pfam" id="PF13347">
    <property type="entry name" value="MFS_2"/>
    <property type="match status" value="1"/>
</dbReference>
<feature type="transmembrane region" description="Helical" evidence="1">
    <location>
        <begin position="125"/>
        <end position="148"/>
    </location>
</feature>
<keyword evidence="3" id="KW-1185">Reference proteome</keyword>
<dbReference type="Gene3D" id="1.20.1250.20">
    <property type="entry name" value="MFS general substrate transporter like domains"/>
    <property type="match status" value="1"/>
</dbReference>
<feature type="transmembrane region" description="Helical" evidence="1">
    <location>
        <begin position="341"/>
        <end position="361"/>
    </location>
</feature>